<organism evidence="2 3">
    <name type="scientific">Nocardioides guangzhouensis</name>
    <dbReference type="NCBI Taxonomy" id="2497878"/>
    <lineage>
        <taxon>Bacteria</taxon>
        <taxon>Bacillati</taxon>
        <taxon>Actinomycetota</taxon>
        <taxon>Actinomycetes</taxon>
        <taxon>Propionibacteriales</taxon>
        <taxon>Nocardioidaceae</taxon>
        <taxon>Nocardioides</taxon>
    </lineage>
</organism>
<evidence type="ECO:0000313" key="3">
    <source>
        <dbReference type="Proteomes" id="UP000295198"/>
    </source>
</evidence>
<proteinExistence type="predicted"/>
<sequence>MSAHVRRIPVQSGPGLVLEEHHQFPKTEAVPAPTDKRLMRHARISCIGEVPDGSDRQYVPDLNGPMYLLTRGQRSLHLDVKAQFPDLYSGRGMGSPTPVTPSPKGRDRAGGGRAVPPVRDQLTR</sequence>
<dbReference type="EMBL" id="SDKM01000022">
    <property type="protein sequence ID" value="RYP84661.1"/>
    <property type="molecule type" value="Genomic_DNA"/>
</dbReference>
<dbReference type="RefSeq" id="WP_134718873.1">
    <property type="nucleotide sequence ID" value="NZ_SDKM01000022.1"/>
</dbReference>
<comment type="caution">
    <text evidence="2">The sequence shown here is derived from an EMBL/GenBank/DDBJ whole genome shotgun (WGS) entry which is preliminary data.</text>
</comment>
<reference evidence="2 3" key="1">
    <citation type="submission" date="2019-01" db="EMBL/GenBank/DDBJ databases">
        <title>Nocardioides guangzhouensis sp. nov., an actinobacterium isolated from soil.</title>
        <authorList>
            <person name="Fu Y."/>
            <person name="Cai Y."/>
            <person name="Lin Z."/>
            <person name="Chen P."/>
        </authorList>
    </citation>
    <scope>NUCLEOTIDE SEQUENCE [LARGE SCALE GENOMIC DNA]</scope>
    <source>
        <strain evidence="2 3">130</strain>
    </source>
</reference>
<protein>
    <submittedName>
        <fullName evidence="2">Uncharacterized protein</fullName>
    </submittedName>
</protein>
<dbReference type="Proteomes" id="UP000295198">
    <property type="component" value="Unassembled WGS sequence"/>
</dbReference>
<dbReference type="AlphaFoldDB" id="A0A4Q4ZBI2"/>
<feature type="region of interest" description="Disordered" evidence="1">
    <location>
        <begin position="86"/>
        <end position="124"/>
    </location>
</feature>
<keyword evidence="3" id="KW-1185">Reference proteome</keyword>
<evidence type="ECO:0000313" key="2">
    <source>
        <dbReference type="EMBL" id="RYP84661.1"/>
    </source>
</evidence>
<name>A0A4Q4ZBI2_9ACTN</name>
<evidence type="ECO:0000256" key="1">
    <source>
        <dbReference type="SAM" id="MobiDB-lite"/>
    </source>
</evidence>
<gene>
    <name evidence="2" type="ORF">EKO23_15470</name>
</gene>
<dbReference type="OrthoDB" id="9770043at2"/>
<accession>A0A4Q4ZBI2</accession>